<dbReference type="PANTHER" id="PTHR11803">
    <property type="entry name" value="2-IMINOBUTANOATE/2-IMINOPROPANOATE DEAMINASE RIDA"/>
    <property type="match status" value="1"/>
</dbReference>
<dbReference type="InterPro" id="IPR006175">
    <property type="entry name" value="YjgF/YER057c/UK114"/>
</dbReference>
<organism evidence="1 2">
    <name type="scientific">Mesorhizobium zhangyense</name>
    <dbReference type="NCBI Taxonomy" id="1776730"/>
    <lineage>
        <taxon>Bacteria</taxon>
        <taxon>Pseudomonadati</taxon>
        <taxon>Pseudomonadota</taxon>
        <taxon>Alphaproteobacteria</taxon>
        <taxon>Hyphomicrobiales</taxon>
        <taxon>Phyllobacteriaceae</taxon>
        <taxon>Mesorhizobium</taxon>
    </lineage>
</organism>
<dbReference type="Gene3D" id="3.30.1330.40">
    <property type="entry name" value="RutC-like"/>
    <property type="match status" value="1"/>
</dbReference>
<gene>
    <name evidence="1" type="ORF">G6N74_11350</name>
</gene>
<dbReference type="InterPro" id="IPR035959">
    <property type="entry name" value="RutC-like_sf"/>
</dbReference>
<dbReference type="SUPFAM" id="SSF55298">
    <property type="entry name" value="YjgF-like"/>
    <property type="match status" value="1"/>
</dbReference>
<accession>A0A7C9V5Z9</accession>
<dbReference type="AlphaFoldDB" id="A0A7C9V5Z9"/>
<sequence length="132" mass="14643">MKQEFSRHEINAPDAPQTVHRRYAQGIEIRNVSHTLYISGQIPVEADGARPSGFKAQARLAWRNVERQLAAAGMSLDDLVKVTVFLAGYEYRDENAAVRFEIMGDRMVALSTVIAGPYDPAWLIEIEAIAAA</sequence>
<dbReference type="GO" id="GO:0019239">
    <property type="term" value="F:deaminase activity"/>
    <property type="evidence" value="ECO:0007669"/>
    <property type="project" value="TreeGrafter"/>
</dbReference>
<comment type="caution">
    <text evidence="1">The sequence shown here is derived from an EMBL/GenBank/DDBJ whole genome shotgun (WGS) entry which is preliminary data.</text>
</comment>
<dbReference type="Pfam" id="PF01042">
    <property type="entry name" value="Ribonuc_L-PSP"/>
    <property type="match status" value="1"/>
</dbReference>
<dbReference type="RefSeq" id="WP_165117309.1">
    <property type="nucleotide sequence ID" value="NZ_JAAKZG010000004.1"/>
</dbReference>
<evidence type="ECO:0000313" key="2">
    <source>
        <dbReference type="Proteomes" id="UP000481252"/>
    </source>
</evidence>
<name>A0A7C9V5Z9_9HYPH</name>
<dbReference type="CDD" id="cd00448">
    <property type="entry name" value="YjgF_YER057c_UK114_family"/>
    <property type="match status" value="1"/>
</dbReference>
<dbReference type="GO" id="GO:0005829">
    <property type="term" value="C:cytosol"/>
    <property type="evidence" value="ECO:0007669"/>
    <property type="project" value="TreeGrafter"/>
</dbReference>
<dbReference type="PANTHER" id="PTHR11803:SF44">
    <property type="entry name" value="RUTC FAMILY PROTEIN YJGH"/>
    <property type="match status" value="1"/>
</dbReference>
<reference evidence="1 2" key="1">
    <citation type="submission" date="2020-02" db="EMBL/GenBank/DDBJ databases">
        <title>Genome sequence of the type strain CGMCC 1.15528 of Mesorhizobium zhangyense.</title>
        <authorList>
            <person name="Gao J."/>
            <person name="Sun J."/>
        </authorList>
    </citation>
    <scope>NUCLEOTIDE SEQUENCE [LARGE SCALE GENOMIC DNA]</scope>
    <source>
        <strain evidence="1 2">CGMCC 1.15528</strain>
    </source>
</reference>
<protein>
    <submittedName>
        <fullName evidence="1">RidA family protein</fullName>
    </submittedName>
</protein>
<proteinExistence type="predicted"/>
<dbReference type="EMBL" id="JAAKZG010000004">
    <property type="protein sequence ID" value="NGN41665.1"/>
    <property type="molecule type" value="Genomic_DNA"/>
</dbReference>
<dbReference type="Proteomes" id="UP000481252">
    <property type="component" value="Unassembled WGS sequence"/>
</dbReference>
<keyword evidence="2" id="KW-1185">Reference proteome</keyword>
<evidence type="ECO:0000313" key="1">
    <source>
        <dbReference type="EMBL" id="NGN41665.1"/>
    </source>
</evidence>